<evidence type="ECO:0000313" key="2">
    <source>
        <dbReference type="EMBL" id="MBD1393334.1"/>
    </source>
</evidence>
<dbReference type="Gene3D" id="3.20.20.70">
    <property type="entry name" value="Aldolase class I"/>
    <property type="match status" value="1"/>
</dbReference>
<evidence type="ECO:0000313" key="3">
    <source>
        <dbReference type="Proteomes" id="UP000619078"/>
    </source>
</evidence>
<dbReference type="RefSeq" id="WP_191163063.1">
    <property type="nucleotide sequence ID" value="NZ_JACWMX010000003.1"/>
</dbReference>
<feature type="domain" description="PseI/NeuA/B-like" evidence="1">
    <location>
        <begin position="267"/>
        <end position="509"/>
    </location>
</feature>
<dbReference type="InterPro" id="IPR013132">
    <property type="entry name" value="PseI/NeuA/B-like_N"/>
</dbReference>
<organism evidence="2 3">
    <name type="scientific">Mucilaginibacter glaciei</name>
    <dbReference type="NCBI Taxonomy" id="2772109"/>
    <lineage>
        <taxon>Bacteria</taxon>
        <taxon>Pseudomonadati</taxon>
        <taxon>Bacteroidota</taxon>
        <taxon>Sphingobacteriia</taxon>
        <taxon>Sphingobacteriales</taxon>
        <taxon>Sphingobacteriaceae</taxon>
        <taxon>Mucilaginibacter</taxon>
    </lineage>
</organism>
<evidence type="ECO:0000259" key="1">
    <source>
        <dbReference type="Pfam" id="PF03102"/>
    </source>
</evidence>
<dbReference type="InterPro" id="IPR013785">
    <property type="entry name" value="Aldolase_TIM"/>
</dbReference>
<gene>
    <name evidence="2" type="ORF">IDJ76_09510</name>
</gene>
<reference evidence="2" key="1">
    <citation type="submission" date="2020-09" db="EMBL/GenBank/DDBJ databases">
        <title>Novel species of Mucilaginibacter isolated from a glacier on the Tibetan Plateau.</title>
        <authorList>
            <person name="Liu Q."/>
            <person name="Xin Y.-H."/>
        </authorList>
    </citation>
    <scope>NUCLEOTIDE SEQUENCE</scope>
    <source>
        <strain evidence="2">ZB1P21</strain>
    </source>
</reference>
<accession>A0A926NX61</accession>
<dbReference type="PANTHER" id="PTHR42966">
    <property type="entry name" value="N-ACETYLNEURAMINATE SYNTHASE"/>
    <property type="match status" value="1"/>
</dbReference>
<dbReference type="PANTHER" id="PTHR42966:SF1">
    <property type="entry name" value="SIALIC ACID SYNTHASE"/>
    <property type="match status" value="1"/>
</dbReference>
<keyword evidence="3" id="KW-1185">Reference proteome</keyword>
<dbReference type="GO" id="GO:0047444">
    <property type="term" value="F:N-acylneuraminate-9-phosphate synthase activity"/>
    <property type="evidence" value="ECO:0007669"/>
    <property type="project" value="TreeGrafter"/>
</dbReference>
<dbReference type="InterPro" id="IPR051690">
    <property type="entry name" value="PseI-like"/>
</dbReference>
<dbReference type="SUPFAM" id="SSF51569">
    <property type="entry name" value="Aldolase"/>
    <property type="match status" value="1"/>
</dbReference>
<dbReference type="AlphaFoldDB" id="A0A926NX61"/>
<dbReference type="EMBL" id="JACWMX010000003">
    <property type="protein sequence ID" value="MBD1393334.1"/>
    <property type="molecule type" value="Genomic_DNA"/>
</dbReference>
<protein>
    <submittedName>
        <fullName evidence="2">N-acetylneuraminate synthase family protein</fullName>
    </submittedName>
</protein>
<comment type="caution">
    <text evidence="2">The sequence shown here is derived from an EMBL/GenBank/DDBJ whole genome shotgun (WGS) entry which is preliminary data.</text>
</comment>
<dbReference type="GO" id="GO:0016051">
    <property type="term" value="P:carbohydrate biosynthetic process"/>
    <property type="evidence" value="ECO:0007669"/>
    <property type="project" value="InterPro"/>
</dbReference>
<name>A0A926NX61_9SPHI</name>
<dbReference type="Proteomes" id="UP000619078">
    <property type="component" value="Unassembled WGS sequence"/>
</dbReference>
<sequence length="527" mass="60146">MENYLDQIKNISLKSGKNKIAVIGKGDSIKDINLKQLDDFFIINLNDSEKIIPGDIAMFYRTELFDQIRENGFKAAKYLAPSFFKIPDNQHIEVKHLVSGQDSFEYTYEYFQDPEFFLEDFIILSAIKFSILHQQAVAGNVEVYFIGFDFHSAQVNPDDNQMYDLEYKNVILKTQESFFTSILESFTEVYPNIKLSHVGEKSYSALSAVGFNNLVTQLQSKFTDKKGVTNSEMYAALLHRAMTTNHVIIVAEFTNNHISDPKRIVKMIELAKEAGADIVKFQKRDVDAFYTDDELSKPYKSPFGKQLGDYRRGVELNEQMFALIDAECRKKEIPWFASALDWNSYNFLRQFDTPLIKLPSTISNHKNYLLNVGNDFKGDLVISTGFTDSSYEDFVLNSFAGNRTLFLLQCTSSYPTPPEACQIAVVRHYGQLRAKQYANMLPGYSSHDVGSLGCMLAVASGAKMIEKHVKLGDLDWIHFDGVAIDLYNNRFKDFVHDVRKAELMCGSENKVIHLQEHHKYVPNAKSN</sequence>
<proteinExistence type="predicted"/>
<dbReference type="Pfam" id="PF03102">
    <property type="entry name" value="NeuB"/>
    <property type="match status" value="1"/>
</dbReference>